<dbReference type="PANTHER" id="PTHR43855">
    <property type="entry name" value="THIOSULFATE SULFURTRANSFERASE"/>
    <property type="match status" value="1"/>
</dbReference>
<evidence type="ECO:0000313" key="7">
    <source>
        <dbReference type="Proteomes" id="UP001305498"/>
    </source>
</evidence>
<dbReference type="Gene3D" id="3.40.250.10">
    <property type="entry name" value="Rhodanese-like domain"/>
    <property type="match status" value="2"/>
</dbReference>
<evidence type="ECO:0000256" key="2">
    <source>
        <dbReference type="ARBA" id="ARBA00022737"/>
    </source>
</evidence>
<organism evidence="6 7">
    <name type="scientific">Microbacterium betulae</name>
    <dbReference type="NCBI Taxonomy" id="2981139"/>
    <lineage>
        <taxon>Bacteria</taxon>
        <taxon>Bacillati</taxon>
        <taxon>Actinomycetota</taxon>
        <taxon>Actinomycetes</taxon>
        <taxon>Micrococcales</taxon>
        <taxon>Microbacteriaceae</taxon>
        <taxon>Microbacterium</taxon>
    </lineage>
</organism>
<feature type="region of interest" description="Disordered" evidence="4">
    <location>
        <begin position="37"/>
        <end position="74"/>
    </location>
</feature>
<dbReference type="Proteomes" id="UP001305498">
    <property type="component" value="Chromosome"/>
</dbReference>
<evidence type="ECO:0000256" key="3">
    <source>
        <dbReference type="ARBA" id="ARBA00047549"/>
    </source>
</evidence>
<proteinExistence type="predicted"/>
<dbReference type="InterPro" id="IPR051126">
    <property type="entry name" value="Thiosulfate_sulfurtransferase"/>
</dbReference>
<dbReference type="AlphaFoldDB" id="A0AA97I6S6"/>
<dbReference type="Pfam" id="PF00581">
    <property type="entry name" value="Rhodanese"/>
    <property type="match status" value="1"/>
</dbReference>
<sequence>MPASPSSSPLPAATPLVTLDEATARLAAESAVAIEVAGDAGEPSPPASLRLTLDDVSGEEGPRTGARPLPKHGPLVRRLASAGLTPPTPVVLVARTPRDLAAAARAWVTLRWAGLRDVSFLNGAHSDDLAALPRPATLPATDASAFTRDHAVVAVRSEVAGRDEASVLVDARTPEAYGGDHAHIPGAVNVPTRLLARDGRILDPGAVRAAYAETIGIDPAERPLVLSCGSGVAASVQALALASIGVAAPVYVGSWSEWSKTSGRT</sequence>
<dbReference type="EMBL" id="CP118157">
    <property type="protein sequence ID" value="WOF23472.1"/>
    <property type="molecule type" value="Genomic_DNA"/>
</dbReference>
<dbReference type="KEGG" id="mbet:N8K70_01990"/>
<protein>
    <recommendedName>
        <fullName evidence="1">thiosulfate sulfurtransferase</fullName>
        <ecNumber evidence="1">2.8.1.1</ecNumber>
    </recommendedName>
</protein>
<keyword evidence="7" id="KW-1185">Reference proteome</keyword>
<dbReference type="InterPro" id="IPR001763">
    <property type="entry name" value="Rhodanese-like_dom"/>
</dbReference>
<evidence type="ECO:0000259" key="5">
    <source>
        <dbReference type="PROSITE" id="PS50206"/>
    </source>
</evidence>
<dbReference type="PROSITE" id="PS50206">
    <property type="entry name" value="RHODANESE_3"/>
    <property type="match status" value="2"/>
</dbReference>
<dbReference type="GO" id="GO:0004792">
    <property type="term" value="F:thiosulfate-cyanide sulfurtransferase activity"/>
    <property type="evidence" value="ECO:0007669"/>
    <property type="project" value="UniProtKB-EC"/>
</dbReference>
<dbReference type="SUPFAM" id="SSF52821">
    <property type="entry name" value="Rhodanese/Cell cycle control phosphatase"/>
    <property type="match status" value="2"/>
</dbReference>
<dbReference type="SMART" id="SM00450">
    <property type="entry name" value="RHOD"/>
    <property type="match status" value="2"/>
</dbReference>
<accession>A0AA97I6S6</accession>
<evidence type="ECO:0000256" key="4">
    <source>
        <dbReference type="SAM" id="MobiDB-lite"/>
    </source>
</evidence>
<name>A0AA97I6S6_9MICO</name>
<feature type="domain" description="Rhodanese" evidence="5">
    <location>
        <begin position="77"/>
        <end position="137"/>
    </location>
</feature>
<keyword evidence="2" id="KW-0677">Repeat</keyword>
<comment type="catalytic activity">
    <reaction evidence="3">
        <text>thiosulfate + hydrogen cyanide = thiocyanate + sulfite + 2 H(+)</text>
        <dbReference type="Rhea" id="RHEA:16881"/>
        <dbReference type="ChEBI" id="CHEBI:15378"/>
        <dbReference type="ChEBI" id="CHEBI:17359"/>
        <dbReference type="ChEBI" id="CHEBI:18022"/>
        <dbReference type="ChEBI" id="CHEBI:18407"/>
        <dbReference type="ChEBI" id="CHEBI:33542"/>
        <dbReference type="EC" id="2.8.1.1"/>
    </reaction>
</comment>
<evidence type="ECO:0000313" key="6">
    <source>
        <dbReference type="EMBL" id="WOF23472.1"/>
    </source>
</evidence>
<feature type="domain" description="Rhodanese" evidence="5">
    <location>
        <begin position="162"/>
        <end position="263"/>
    </location>
</feature>
<dbReference type="InterPro" id="IPR036873">
    <property type="entry name" value="Rhodanese-like_dom_sf"/>
</dbReference>
<dbReference type="PANTHER" id="PTHR43855:SF1">
    <property type="entry name" value="THIOSULFATE SULFURTRANSFERASE"/>
    <property type="match status" value="1"/>
</dbReference>
<dbReference type="EC" id="2.8.1.1" evidence="1"/>
<reference evidence="6 7" key="1">
    <citation type="submission" date="2023-02" db="EMBL/GenBank/DDBJ databases">
        <title>Microbacterium betulae sp. nov., isolated from birch wood.</title>
        <authorList>
            <person name="Pasciak M."/>
            <person name="Pawlik K.J."/>
            <person name="Martynowski D."/>
            <person name="Laczmanski L."/>
            <person name="Ciekot J."/>
            <person name="Szponar B."/>
            <person name="Wojcik-Fatla A."/>
            <person name="Mackiewicz B."/>
            <person name="Farian E."/>
            <person name="Cholewa G."/>
            <person name="Cholewa A."/>
            <person name="Dutkiewicz J."/>
        </authorList>
    </citation>
    <scope>NUCLEOTIDE SEQUENCE [LARGE SCALE GENOMIC DNA]</scope>
    <source>
        <strain evidence="6 7">AB</strain>
    </source>
</reference>
<evidence type="ECO:0000256" key="1">
    <source>
        <dbReference type="ARBA" id="ARBA00012245"/>
    </source>
</evidence>
<dbReference type="RefSeq" id="WP_317139944.1">
    <property type="nucleotide sequence ID" value="NZ_CP118157.1"/>
</dbReference>
<gene>
    <name evidence="6" type="ORF">N8K70_01990</name>
</gene>